<dbReference type="GO" id="GO:0016740">
    <property type="term" value="F:transferase activity"/>
    <property type="evidence" value="ECO:0007669"/>
    <property type="project" value="UniProtKB-KW"/>
</dbReference>
<dbReference type="PANTHER" id="PTHR30576">
    <property type="entry name" value="COLANIC BIOSYNTHESIS UDP-GLUCOSE LIPID CARRIER TRANSFERASE"/>
    <property type="match status" value="1"/>
</dbReference>
<organism evidence="4 5">
    <name type="scientific">Paractinoplanes pyxinae</name>
    <dbReference type="NCBI Taxonomy" id="2997416"/>
    <lineage>
        <taxon>Bacteria</taxon>
        <taxon>Bacillati</taxon>
        <taxon>Actinomycetota</taxon>
        <taxon>Actinomycetes</taxon>
        <taxon>Micromonosporales</taxon>
        <taxon>Micromonosporaceae</taxon>
        <taxon>Paractinoplanes</taxon>
    </lineage>
</organism>
<feature type="compositionally biased region" description="Basic and acidic residues" evidence="2">
    <location>
        <begin position="218"/>
        <end position="230"/>
    </location>
</feature>
<keyword evidence="4" id="KW-0808">Transferase</keyword>
<proteinExistence type="inferred from homology"/>
<dbReference type="Proteomes" id="UP001151002">
    <property type="component" value="Unassembled WGS sequence"/>
</dbReference>
<comment type="caution">
    <text evidence="4">The sequence shown here is derived from an EMBL/GenBank/DDBJ whole genome shotgun (WGS) entry which is preliminary data.</text>
</comment>
<feature type="domain" description="Bacterial sugar transferase" evidence="3">
    <location>
        <begin position="10"/>
        <end position="186"/>
    </location>
</feature>
<dbReference type="RefSeq" id="WP_267566834.1">
    <property type="nucleotide sequence ID" value="NZ_JAPNTZ010000011.1"/>
</dbReference>
<protein>
    <submittedName>
        <fullName evidence="4">Sugar transferase</fullName>
    </submittedName>
</protein>
<evidence type="ECO:0000256" key="2">
    <source>
        <dbReference type="SAM" id="MobiDB-lite"/>
    </source>
</evidence>
<evidence type="ECO:0000313" key="4">
    <source>
        <dbReference type="EMBL" id="MCY1142379.1"/>
    </source>
</evidence>
<evidence type="ECO:0000313" key="5">
    <source>
        <dbReference type="Proteomes" id="UP001151002"/>
    </source>
</evidence>
<evidence type="ECO:0000259" key="3">
    <source>
        <dbReference type="Pfam" id="PF02397"/>
    </source>
</evidence>
<keyword evidence="5" id="KW-1185">Reference proteome</keyword>
<name>A0ABT4B7A4_9ACTN</name>
<feature type="region of interest" description="Disordered" evidence="2">
    <location>
        <begin position="206"/>
        <end position="230"/>
    </location>
</feature>
<sequence length="230" mass="25816">MRLLWGFLQQLVAAVALVLLSPVILGVALWIRIADGPGVLFAQDRAGLRGKPFKMLKFRSMVHNSVALSAQLGIDDPFGLVENDPRITRCGRFLRRTSLDELPQLLNVLAGQMLLVGPRPDVLPQVANYSAEDARRLEVKPGITGWAQVNGRDDIDWPQRFILDRWYVDNWSPLLDLRIIARTFTDLHRGEPPVHVDTLNIDRSRPADTVPLTVPTPREPERAQDAQRAA</sequence>
<accession>A0ABT4B7A4</accession>
<comment type="similarity">
    <text evidence="1">Belongs to the bacterial sugar transferase family.</text>
</comment>
<gene>
    <name evidence="4" type="ORF">OWR29_30650</name>
</gene>
<dbReference type="EMBL" id="JAPNTZ010000011">
    <property type="protein sequence ID" value="MCY1142379.1"/>
    <property type="molecule type" value="Genomic_DNA"/>
</dbReference>
<evidence type="ECO:0000256" key="1">
    <source>
        <dbReference type="ARBA" id="ARBA00006464"/>
    </source>
</evidence>
<reference evidence="4" key="1">
    <citation type="submission" date="2022-11" db="EMBL/GenBank/DDBJ databases">
        <authorList>
            <person name="Somphong A."/>
            <person name="Phongsopitanun W."/>
        </authorList>
    </citation>
    <scope>NUCLEOTIDE SEQUENCE</scope>
    <source>
        <strain evidence="4">Pm04-4</strain>
    </source>
</reference>
<dbReference type="PANTHER" id="PTHR30576:SF8">
    <property type="entry name" value="UNDECAPRENYL-PHOSPHATE GALACTOSE PHOSPHOTRANSFERASE"/>
    <property type="match status" value="1"/>
</dbReference>
<dbReference type="InterPro" id="IPR003362">
    <property type="entry name" value="Bact_transf"/>
</dbReference>
<dbReference type="Pfam" id="PF02397">
    <property type="entry name" value="Bac_transf"/>
    <property type="match status" value="1"/>
</dbReference>